<evidence type="ECO:0000313" key="3">
    <source>
        <dbReference type="Proteomes" id="UP000830434"/>
    </source>
</evidence>
<organism evidence="2 3">
    <name type="scientific">Halorussus gelatinilyticus</name>
    <dbReference type="NCBI Taxonomy" id="2937524"/>
    <lineage>
        <taxon>Archaea</taxon>
        <taxon>Methanobacteriati</taxon>
        <taxon>Methanobacteriota</taxon>
        <taxon>Stenosarchaea group</taxon>
        <taxon>Halobacteria</taxon>
        <taxon>Halobacteriales</taxon>
        <taxon>Haladaptataceae</taxon>
        <taxon>Halorussus</taxon>
    </lineage>
</organism>
<dbReference type="AlphaFoldDB" id="A0A8U0IJ86"/>
<dbReference type="GeneID" id="72188441"/>
<dbReference type="Proteomes" id="UP000830434">
    <property type="component" value="Chromosome"/>
</dbReference>
<feature type="region of interest" description="Disordered" evidence="1">
    <location>
        <begin position="1"/>
        <end position="50"/>
    </location>
</feature>
<evidence type="ECO:0000313" key="2">
    <source>
        <dbReference type="EMBL" id="UPW00745.1"/>
    </source>
</evidence>
<accession>A0A8U0IJ86</accession>
<evidence type="ECO:0000256" key="1">
    <source>
        <dbReference type="SAM" id="MobiDB-lite"/>
    </source>
</evidence>
<proteinExistence type="predicted"/>
<feature type="compositionally biased region" description="Low complexity" evidence="1">
    <location>
        <begin position="21"/>
        <end position="35"/>
    </location>
</feature>
<name>A0A8U0IJ86_9EURY</name>
<reference evidence="2" key="1">
    <citation type="submission" date="2022-04" db="EMBL/GenBank/DDBJ databases">
        <title>Diverse halophilic archaea isolated from saline environments.</title>
        <authorList>
            <person name="Cui H.-L."/>
        </authorList>
    </citation>
    <scope>NUCLEOTIDE SEQUENCE</scope>
    <source>
        <strain evidence="2">XZYJT40</strain>
    </source>
</reference>
<dbReference type="KEGG" id="haxz:M0R88_01260"/>
<protein>
    <submittedName>
        <fullName evidence="2">Uncharacterized protein</fullName>
    </submittedName>
</protein>
<dbReference type="RefSeq" id="WP_248655155.1">
    <property type="nucleotide sequence ID" value="NZ_CP096658.1"/>
</dbReference>
<feature type="compositionally biased region" description="Basic and acidic residues" evidence="1">
    <location>
        <begin position="1"/>
        <end position="12"/>
    </location>
</feature>
<sequence length="90" mass="9844">MAYGHDQRDRPATGEGTTEGSVAESDAAPSDSAASGDEESADGTPPELRWVQLREPRHALEIGRDGRIVASEYHESRDTWEVLLETYGDE</sequence>
<gene>
    <name evidence="2" type="ORF">M0R88_01260</name>
</gene>
<keyword evidence="3" id="KW-1185">Reference proteome</keyword>
<dbReference type="EMBL" id="CP096658">
    <property type="protein sequence ID" value="UPW00745.1"/>
    <property type="molecule type" value="Genomic_DNA"/>
</dbReference>